<protein>
    <submittedName>
        <fullName evidence="2">Uncharacterized protein</fullName>
    </submittedName>
</protein>
<evidence type="ECO:0000313" key="2">
    <source>
        <dbReference type="EMBL" id="CAJ0569615.1"/>
    </source>
</evidence>
<keyword evidence="1" id="KW-0812">Transmembrane</keyword>
<reference evidence="2" key="1">
    <citation type="submission" date="2023-06" db="EMBL/GenBank/DDBJ databases">
        <authorList>
            <person name="Delattre M."/>
        </authorList>
    </citation>
    <scope>NUCLEOTIDE SEQUENCE</scope>
    <source>
        <strain evidence="2">AF72</strain>
    </source>
</reference>
<dbReference type="Proteomes" id="UP001177023">
    <property type="component" value="Unassembled WGS sequence"/>
</dbReference>
<gene>
    <name evidence="2" type="ORF">MSPICULIGERA_LOCUS8087</name>
</gene>
<evidence type="ECO:0000313" key="3">
    <source>
        <dbReference type="Proteomes" id="UP001177023"/>
    </source>
</evidence>
<keyword evidence="3" id="KW-1185">Reference proteome</keyword>
<sequence>MHGRKKRSVNGYFSCLGGTTEDELCNSIRLKRILKTNLHKNLAKSRESVVKALADNRFMVLCAMSPVSFSLGFVMMNIVP</sequence>
<keyword evidence="1" id="KW-0472">Membrane</keyword>
<feature type="non-terminal residue" evidence="2">
    <location>
        <position position="1"/>
    </location>
</feature>
<keyword evidence="1" id="KW-1133">Transmembrane helix</keyword>
<feature type="transmembrane region" description="Helical" evidence="1">
    <location>
        <begin position="58"/>
        <end position="79"/>
    </location>
</feature>
<dbReference type="AlphaFoldDB" id="A0AA36CIE1"/>
<evidence type="ECO:0000256" key="1">
    <source>
        <dbReference type="SAM" id="Phobius"/>
    </source>
</evidence>
<accession>A0AA36CIE1</accession>
<proteinExistence type="predicted"/>
<name>A0AA36CIE1_9BILA</name>
<dbReference type="EMBL" id="CATQJA010002082">
    <property type="protein sequence ID" value="CAJ0569615.1"/>
    <property type="molecule type" value="Genomic_DNA"/>
</dbReference>
<organism evidence="2 3">
    <name type="scientific">Mesorhabditis spiculigera</name>
    <dbReference type="NCBI Taxonomy" id="96644"/>
    <lineage>
        <taxon>Eukaryota</taxon>
        <taxon>Metazoa</taxon>
        <taxon>Ecdysozoa</taxon>
        <taxon>Nematoda</taxon>
        <taxon>Chromadorea</taxon>
        <taxon>Rhabditida</taxon>
        <taxon>Rhabditina</taxon>
        <taxon>Rhabditomorpha</taxon>
        <taxon>Rhabditoidea</taxon>
        <taxon>Rhabditidae</taxon>
        <taxon>Mesorhabditinae</taxon>
        <taxon>Mesorhabditis</taxon>
    </lineage>
</organism>
<comment type="caution">
    <text evidence="2">The sequence shown here is derived from an EMBL/GenBank/DDBJ whole genome shotgun (WGS) entry which is preliminary data.</text>
</comment>